<dbReference type="Pfam" id="PF13377">
    <property type="entry name" value="Peripla_BP_3"/>
    <property type="match status" value="1"/>
</dbReference>
<dbReference type="SMART" id="SM00354">
    <property type="entry name" value="HTH_LACI"/>
    <property type="match status" value="1"/>
</dbReference>
<accession>A0ABS1WS87</accession>
<dbReference type="Gene3D" id="3.40.50.2300">
    <property type="match status" value="2"/>
</dbReference>
<dbReference type="InterPro" id="IPR010982">
    <property type="entry name" value="Lambda_DNA-bd_dom_sf"/>
</dbReference>
<dbReference type="RefSeq" id="WP_203165775.1">
    <property type="nucleotide sequence ID" value="NZ_JAEVLS010000001.1"/>
</dbReference>
<protein>
    <submittedName>
        <fullName evidence="5">LacI family DNA-binding transcriptional regulator</fullName>
    </submittedName>
</protein>
<reference evidence="5 6" key="1">
    <citation type="journal article" date="2021" name="Int. J. Syst. Evol. Microbiol.">
        <title>Steroidobacter gossypii sp. nov., isolated from soil of cotton cropping field.</title>
        <authorList>
            <person name="Huang R."/>
            <person name="Yang S."/>
            <person name="Zhen C."/>
            <person name="Liu W."/>
        </authorList>
    </citation>
    <scope>NUCLEOTIDE SEQUENCE [LARGE SCALE GENOMIC DNA]</scope>
    <source>
        <strain evidence="5 6">S1-65</strain>
    </source>
</reference>
<dbReference type="SUPFAM" id="SSF47413">
    <property type="entry name" value="lambda repressor-like DNA-binding domains"/>
    <property type="match status" value="1"/>
</dbReference>
<feature type="domain" description="HTH lacI-type" evidence="4">
    <location>
        <begin position="1"/>
        <end position="50"/>
    </location>
</feature>
<dbReference type="Gene3D" id="1.10.260.40">
    <property type="entry name" value="lambda repressor-like DNA-binding domains"/>
    <property type="match status" value="1"/>
</dbReference>
<comment type="caution">
    <text evidence="5">The sequence shown here is derived from an EMBL/GenBank/DDBJ whole genome shotgun (WGS) entry which is preliminary data.</text>
</comment>
<dbReference type="GO" id="GO:0003677">
    <property type="term" value="F:DNA binding"/>
    <property type="evidence" value="ECO:0007669"/>
    <property type="project" value="UniProtKB-KW"/>
</dbReference>
<keyword evidence="3" id="KW-0804">Transcription</keyword>
<keyword evidence="2 5" id="KW-0238">DNA-binding</keyword>
<dbReference type="InterPro" id="IPR046335">
    <property type="entry name" value="LacI/GalR-like_sensor"/>
</dbReference>
<dbReference type="EMBL" id="JAEVLS010000001">
    <property type="protein sequence ID" value="MBM0103821.1"/>
    <property type="molecule type" value="Genomic_DNA"/>
</dbReference>
<evidence type="ECO:0000256" key="1">
    <source>
        <dbReference type="ARBA" id="ARBA00023015"/>
    </source>
</evidence>
<dbReference type="SUPFAM" id="SSF53822">
    <property type="entry name" value="Periplasmic binding protein-like I"/>
    <property type="match status" value="1"/>
</dbReference>
<name>A0ABS1WS87_9GAMM</name>
<dbReference type="Pfam" id="PF00356">
    <property type="entry name" value="LacI"/>
    <property type="match status" value="1"/>
</dbReference>
<evidence type="ECO:0000259" key="4">
    <source>
        <dbReference type="PROSITE" id="PS50932"/>
    </source>
</evidence>
<keyword evidence="6" id="KW-1185">Reference proteome</keyword>
<evidence type="ECO:0000256" key="3">
    <source>
        <dbReference type="ARBA" id="ARBA00023163"/>
    </source>
</evidence>
<dbReference type="CDD" id="cd01392">
    <property type="entry name" value="HTH_LacI"/>
    <property type="match status" value="1"/>
</dbReference>
<evidence type="ECO:0000256" key="2">
    <source>
        <dbReference type="ARBA" id="ARBA00023125"/>
    </source>
</evidence>
<proteinExistence type="predicted"/>
<organism evidence="5 6">
    <name type="scientific">Steroidobacter gossypii</name>
    <dbReference type="NCBI Taxonomy" id="2805490"/>
    <lineage>
        <taxon>Bacteria</taxon>
        <taxon>Pseudomonadati</taxon>
        <taxon>Pseudomonadota</taxon>
        <taxon>Gammaproteobacteria</taxon>
        <taxon>Steroidobacterales</taxon>
        <taxon>Steroidobacteraceae</taxon>
        <taxon>Steroidobacter</taxon>
    </lineage>
</organism>
<evidence type="ECO:0000313" key="6">
    <source>
        <dbReference type="Proteomes" id="UP000661077"/>
    </source>
</evidence>
<dbReference type="PANTHER" id="PTHR30146">
    <property type="entry name" value="LACI-RELATED TRANSCRIPTIONAL REPRESSOR"/>
    <property type="match status" value="1"/>
</dbReference>
<evidence type="ECO:0000313" key="5">
    <source>
        <dbReference type="EMBL" id="MBM0103821.1"/>
    </source>
</evidence>
<dbReference type="CDD" id="cd01545">
    <property type="entry name" value="PBP1_SalR"/>
    <property type="match status" value="1"/>
</dbReference>
<sequence>MAEAAGVAIKTVSRVLNNEPNVREETRQRVLAIVKKLNYHPSLSARSLAGRRSFLIGLIYENPSANYIVDVQHGAMARCREDRFQLLMHQVTGRGEEMERDVLGLVDQTHLDGLIVTAPLSESADLMRALDRRALPFVRVAPNDVAHPTPYVDMDDAGAAREMTEYLIGLGHRRIGFIIGHPDHFASGQRLLGYKAALAAHDIAYLERYVRQGFFVFESGMEAAKDLLSQNEPPTAIFASNDDMAAGVLMAAHELGINVPERLSVAGFDDTYIAKTVWPRLTTVHQPTYDLAYTATNLLLQMLQTGIAPQSMRLGYRLVCRASTAVVPK</sequence>
<keyword evidence="1" id="KW-0805">Transcription regulation</keyword>
<gene>
    <name evidence="5" type="ORF">JM946_03660</name>
</gene>
<dbReference type="Proteomes" id="UP000661077">
    <property type="component" value="Unassembled WGS sequence"/>
</dbReference>
<dbReference type="PANTHER" id="PTHR30146:SF153">
    <property type="entry name" value="LACTOSE OPERON REPRESSOR"/>
    <property type="match status" value="1"/>
</dbReference>
<dbReference type="InterPro" id="IPR028082">
    <property type="entry name" value="Peripla_BP_I"/>
</dbReference>
<dbReference type="PROSITE" id="PS50932">
    <property type="entry name" value="HTH_LACI_2"/>
    <property type="match status" value="1"/>
</dbReference>
<dbReference type="InterPro" id="IPR000843">
    <property type="entry name" value="HTH_LacI"/>
</dbReference>